<proteinExistence type="inferred from homology"/>
<evidence type="ECO:0000256" key="8">
    <source>
        <dbReference type="ARBA" id="ARBA00023136"/>
    </source>
</evidence>
<keyword evidence="3 11" id="KW-1003">Cell membrane</keyword>
<accession>A0ABM2FA62</accession>
<feature type="transmembrane region" description="Helical" evidence="11">
    <location>
        <begin position="135"/>
        <end position="158"/>
    </location>
</feature>
<feature type="domain" description="G-protein coupled receptors family 1 profile" evidence="12">
    <location>
        <begin position="27"/>
        <end position="289"/>
    </location>
</feature>
<name>A0ABM2FA62_EQUPR</name>
<dbReference type="PRINTS" id="PR01534">
    <property type="entry name" value="VOMERONASL1R"/>
</dbReference>
<keyword evidence="13" id="KW-1185">Reference proteome</keyword>
<keyword evidence="10 11" id="KW-0807">Transducer</keyword>
<dbReference type="Gene3D" id="1.20.1070.10">
    <property type="entry name" value="Rhodopsin 7-helix transmembrane proteins"/>
    <property type="match status" value="1"/>
</dbReference>
<evidence type="ECO:0000256" key="9">
    <source>
        <dbReference type="ARBA" id="ARBA00023170"/>
    </source>
</evidence>
<feature type="transmembrane region" description="Helical" evidence="11">
    <location>
        <begin position="185"/>
        <end position="210"/>
    </location>
</feature>
<dbReference type="PROSITE" id="PS50262">
    <property type="entry name" value="G_PROTEIN_RECEP_F1_2"/>
    <property type="match status" value="1"/>
</dbReference>
<dbReference type="PANTHER" id="PTHR24062">
    <property type="entry name" value="VOMERONASAL TYPE-1 RECEPTOR"/>
    <property type="match status" value="1"/>
</dbReference>
<evidence type="ECO:0000259" key="12">
    <source>
        <dbReference type="PROSITE" id="PS50262"/>
    </source>
</evidence>
<keyword evidence="5 11" id="KW-0812">Transmembrane</keyword>
<evidence type="ECO:0000256" key="7">
    <source>
        <dbReference type="ARBA" id="ARBA00023040"/>
    </source>
</evidence>
<evidence type="ECO:0000256" key="10">
    <source>
        <dbReference type="ARBA" id="ARBA00023224"/>
    </source>
</evidence>
<dbReference type="Proteomes" id="UP001652662">
    <property type="component" value="Chromosome 9"/>
</dbReference>
<feature type="transmembrane region" description="Helical" evidence="11">
    <location>
        <begin position="12"/>
        <end position="34"/>
    </location>
</feature>
<feature type="transmembrane region" description="Helical" evidence="11">
    <location>
        <begin position="239"/>
        <end position="262"/>
    </location>
</feature>
<dbReference type="SUPFAM" id="SSF81321">
    <property type="entry name" value="Family A G protein-coupled receptor-like"/>
    <property type="match status" value="1"/>
</dbReference>
<protein>
    <recommendedName>
        <fullName evidence="11">Vomeronasal type-1 receptor</fullName>
    </recommendedName>
</protein>
<evidence type="ECO:0000256" key="6">
    <source>
        <dbReference type="ARBA" id="ARBA00022989"/>
    </source>
</evidence>
<gene>
    <name evidence="14" type="primary">LOC103555543</name>
</gene>
<keyword evidence="8 11" id="KW-0472">Membrane</keyword>
<dbReference type="RefSeq" id="XP_008525383.2">
    <property type="nucleotide sequence ID" value="XM_008527161.2"/>
</dbReference>
<organism evidence="13 14">
    <name type="scientific">Equus przewalskii</name>
    <name type="common">Przewalski's horse</name>
    <name type="synonym">Equus caballus przewalskii</name>
    <dbReference type="NCBI Taxonomy" id="9798"/>
    <lineage>
        <taxon>Eukaryota</taxon>
        <taxon>Metazoa</taxon>
        <taxon>Chordata</taxon>
        <taxon>Craniata</taxon>
        <taxon>Vertebrata</taxon>
        <taxon>Euteleostomi</taxon>
        <taxon>Mammalia</taxon>
        <taxon>Eutheria</taxon>
        <taxon>Laurasiatheria</taxon>
        <taxon>Perissodactyla</taxon>
        <taxon>Equidae</taxon>
        <taxon>Equus</taxon>
    </lineage>
</organism>
<reference evidence="14" key="1">
    <citation type="submission" date="2025-08" db="UniProtKB">
        <authorList>
            <consortium name="RefSeq"/>
        </authorList>
    </citation>
    <scope>IDENTIFICATION</scope>
    <source>
        <tissue evidence="14">Blood</tissue>
    </source>
</reference>
<keyword evidence="6 11" id="KW-1133">Transmembrane helix</keyword>
<dbReference type="InterPro" id="IPR017452">
    <property type="entry name" value="GPCR_Rhodpsn_7TM"/>
</dbReference>
<dbReference type="GeneID" id="103555543"/>
<evidence type="ECO:0000256" key="4">
    <source>
        <dbReference type="ARBA" id="ARBA00022507"/>
    </source>
</evidence>
<evidence type="ECO:0000256" key="1">
    <source>
        <dbReference type="ARBA" id="ARBA00004651"/>
    </source>
</evidence>
<comment type="subcellular location">
    <subcellularLocation>
        <location evidence="1 11">Cell membrane</location>
        <topology evidence="1 11">Multi-pass membrane protein</topology>
    </subcellularLocation>
</comment>
<evidence type="ECO:0000256" key="2">
    <source>
        <dbReference type="ARBA" id="ARBA00010663"/>
    </source>
</evidence>
<feature type="transmembrane region" description="Helical" evidence="11">
    <location>
        <begin position="268"/>
        <end position="291"/>
    </location>
</feature>
<comment type="similarity">
    <text evidence="2 11">Belongs to the G-protein coupled receptor 1 family.</text>
</comment>
<dbReference type="InterPro" id="IPR004072">
    <property type="entry name" value="Vmron_rcpt_1"/>
</dbReference>
<evidence type="ECO:0000256" key="11">
    <source>
        <dbReference type="RuleBase" id="RU364061"/>
    </source>
</evidence>
<dbReference type="Pfam" id="PF03402">
    <property type="entry name" value="V1R"/>
    <property type="match status" value="1"/>
</dbReference>
<feature type="transmembrane region" description="Helical" evidence="11">
    <location>
        <begin position="54"/>
        <end position="74"/>
    </location>
</feature>
<keyword evidence="7 11" id="KW-0297">G-protein coupled receptor</keyword>
<keyword evidence="4 11" id="KW-0589">Pheromone response</keyword>
<evidence type="ECO:0000313" key="13">
    <source>
        <dbReference type="Proteomes" id="UP001652662"/>
    </source>
</evidence>
<evidence type="ECO:0000256" key="3">
    <source>
        <dbReference type="ARBA" id="ARBA00022475"/>
    </source>
</evidence>
<sequence length="300" mass="34015">MSFQKDVLRTTGVLAVTTTFLLQIVVGTLFNVILFFDNITPILLGHRKRPTQIILTHMAVANLLFLLSTGITHIKAGFILRNPLSSVGCKFVYYIHRVARSSTLCCTCVLSTHQSFTLIPGRVAWMMPRGRSPKVIGPSCSICWMFSFLMNCYIPMIIYGAQDVGNDTDFQEKLFCSLNSSERIAILWSISDVMFIGLMGWASGSMALFLHRHHQRVQHIHTSNGNHKCPPETRATHTILMLVVTFIFTYITNSGFVFYMTIFFDTHLWLMQISNILALSFPTFSPLVLILRHHRALSFC</sequence>
<keyword evidence="9 11" id="KW-0675">Receptor</keyword>
<evidence type="ECO:0000313" key="14">
    <source>
        <dbReference type="RefSeq" id="XP_008525383.2"/>
    </source>
</evidence>
<evidence type="ECO:0000256" key="5">
    <source>
        <dbReference type="ARBA" id="ARBA00022692"/>
    </source>
</evidence>